<reference evidence="5 6" key="1">
    <citation type="submission" date="2023-09" db="EMBL/GenBank/DDBJ databases">
        <authorList>
            <person name="Rey-Velasco X."/>
        </authorList>
    </citation>
    <scope>NUCLEOTIDE SEQUENCE [LARGE SCALE GENOMIC DNA]</scope>
    <source>
        <strain evidence="5 6">F394</strain>
    </source>
</reference>
<evidence type="ECO:0000256" key="3">
    <source>
        <dbReference type="SAM" id="SignalP"/>
    </source>
</evidence>
<comment type="similarity">
    <text evidence="1">Belongs to the leucine-binding protein family.</text>
</comment>
<dbReference type="PANTHER" id="PTHR30483">
    <property type="entry name" value="LEUCINE-SPECIFIC-BINDING PROTEIN"/>
    <property type="match status" value="1"/>
</dbReference>
<feature type="signal peptide" evidence="3">
    <location>
        <begin position="1"/>
        <end position="23"/>
    </location>
</feature>
<dbReference type="InterPro" id="IPR051010">
    <property type="entry name" value="BCAA_transport"/>
</dbReference>
<dbReference type="Pfam" id="PF13458">
    <property type="entry name" value="Peripla_BP_6"/>
    <property type="match status" value="1"/>
</dbReference>
<dbReference type="EMBL" id="JAVRHT010000007">
    <property type="protein sequence ID" value="MDT0631004.1"/>
    <property type="molecule type" value="Genomic_DNA"/>
</dbReference>
<protein>
    <submittedName>
        <fullName evidence="5">ABC transporter substrate-binding protein</fullName>
    </submittedName>
</protein>
<dbReference type="PANTHER" id="PTHR30483:SF6">
    <property type="entry name" value="PERIPLASMIC BINDING PROTEIN OF ABC TRANSPORTER FOR NATURAL AMINO ACIDS"/>
    <property type="match status" value="1"/>
</dbReference>
<dbReference type="RefSeq" id="WP_311662343.1">
    <property type="nucleotide sequence ID" value="NZ_JAVRHT010000007.1"/>
</dbReference>
<evidence type="ECO:0000256" key="1">
    <source>
        <dbReference type="ARBA" id="ARBA00010062"/>
    </source>
</evidence>
<evidence type="ECO:0000313" key="5">
    <source>
        <dbReference type="EMBL" id="MDT0631004.1"/>
    </source>
</evidence>
<dbReference type="InterPro" id="IPR028081">
    <property type="entry name" value="Leu-bd"/>
</dbReference>
<keyword evidence="6" id="KW-1185">Reference proteome</keyword>
<feature type="chain" id="PRO_5047061302" evidence="3">
    <location>
        <begin position="24"/>
        <end position="478"/>
    </location>
</feature>
<proteinExistence type="inferred from homology"/>
<dbReference type="SUPFAM" id="SSF53822">
    <property type="entry name" value="Periplasmic binding protein-like I"/>
    <property type="match status" value="1"/>
</dbReference>
<evidence type="ECO:0000256" key="2">
    <source>
        <dbReference type="ARBA" id="ARBA00022729"/>
    </source>
</evidence>
<sequence>MPTAPPARLRPALAVLVALMALAGRPAAQPAVPDRVPASDAAFEEGLAAYQAGDYAAAERLFTRAATEYGYTERTTAATLMAAKAAYAAGDPERAASAATRLVSRYPASRYAADARALLPRVAESAQGQVFDLGIVLPVGGERGYLGQALFNGVRIAVDEHNARVAGGGAGRRVRMVFRDSEGTGPGAAEAVAAVVAAGADAVVGPLFSDEAEPAGAAAEAADVTLLAPLATDQAVSQGRQFVFQANPTFPARGRAMARYAVGRLGLGRLGTASRSGALSADMAGAFATEVRRLGASVAFEEGLENASAWEDLDREIGEAALRSVQAIYLPVTGGDAPRYASDALRALDALGSLGRTPRPLGNTEWEGLAPSAADRATRLGAVFTQDFFVAPGATDAFGARYRALAGIPVDRLALIGYDLTRFLLAQVGGGGEGSLADRVRAAPRFDGVAHRFAFDGGQVNEALFILGYRDGRSVLLE</sequence>
<evidence type="ECO:0000259" key="4">
    <source>
        <dbReference type="Pfam" id="PF13458"/>
    </source>
</evidence>
<dbReference type="Proteomes" id="UP001267426">
    <property type="component" value="Unassembled WGS sequence"/>
</dbReference>
<dbReference type="InterPro" id="IPR028082">
    <property type="entry name" value="Peripla_BP_I"/>
</dbReference>
<feature type="domain" description="Leucine-binding protein" evidence="4">
    <location>
        <begin position="133"/>
        <end position="470"/>
    </location>
</feature>
<keyword evidence="2 3" id="KW-0732">Signal</keyword>
<dbReference type="Gene3D" id="1.25.40.10">
    <property type="entry name" value="Tetratricopeptide repeat domain"/>
    <property type="match status" value="1"/>
</dbReference>
<name>A0ABU3BNY2_9BACT</name>
<comment type="caution">
    <text evidence="5">The sequence shown here is derived from an EMBL/GenBank/DDBJ whole genome shotgun (WGS) entry which is preliminary data.</text>
</comment>
<evidence type="ECO:0000313" key="6">
    <source>
        <dbReference type="Proteomes" id="UP001267426"/>
    </source>
</evidence>
<dbReference type="SUPFAM" id="SSF48452">
    <property type="entry name" value="TPR-like"/>
    <property type="match status" value="1"/>
</dbReference>
<dbReference type="Gene3D" id="3.40.50.2300">
    <property type="match status" value="2"/>
</dbReference>
<organism evidence="5 6">
    <name type="scientific">Rubrivirga litoralis</name>
    <dbReference type="NCBI Taxonomy" id="3075598"/>
    <lineage>
        <taxon>Bacteria</taxon>
        <taxon>Pseudomonadati</taxon>
        <taxon>Rhodothermota</taxon>
        <taxon>Rhodothermia</taxon>
        <taxon>Rhodothermales</taxon>
        <taxon>Rubricoccaceae</taxon>
        <taxon>Rubrivirga</taxon>
    </lineage>
</organism>
<accession>A0ABU3BNY2</accession>
<gene>
    <name evidence="5" type="ORF">RM540_04510</name>
</gene>
<dbReference type="InterPro" id="IPR011990">
    <property type="entry name" value="TPR-like_helical_dom_sf"/>
</dbReference>